<dbReference type="Proteomes" id="UP000276133">
    <property type="component" value="Unassembled WGS sequence"/>
</dbReference>
<protein>
    <recommendedName>
        <fullName evidence="1">Vacuolar protein sorting-associated protein 52 homolog</fullName>
    </recommendedName>
</protein>
<dbReference type="PANTHER" id="PTHR14190:SF7">
    <property type="entry name" value="VACUOLAR PROTEIN SORTING-ASSOCIATED PROTEIN 52 HOMOLOG"/>
    <property type="match status" value="1"/>
</dbReference>
<dbReference type="GO" id="GO:0019905">
    <property type="term" value="F:syntaxin binding"/>
    <property type="evidence" value="ECO:0007669"/>
    <property type="project" value="TreeGrafter"/>
</dbReference>
<dbReference type="InterPro" id="IPR007258">
    <property type="entry name" value="Vps52"/>
</dbReference>
<comment type="caution">
    <text evidence="4">The sequence shown here is derived from an EMBL/GenBank/DDBJ whole genome shotgun (WGS) entry which is preliminary data.</text>
</comment>
<dbReference type="EMBL" id="REGN01004815">
    <property type="protein sequence ID" value="RNA16068.1"/>
    <property type="molecule type" value="Genomic_DNA"/>
</dbReference>
<feature type="domain" description="Vps52 coiled-coil" evidence="3">
    <location>
        <begin position="86"/>
        <end position="258"/>
    </location>
</feature>
<feature type="coiled-coil region" evidence="2">
    <location>
        <begin position="108"/>
        <end position="135"/>
    </location>
</feature>
<dbReference type="Pfam" id="PF04129">
    <property type="entry name" value="Vps52_CC"/>
    <property type="match status" value="1"/>
</dbReference>
<accession>A0A3M7QYH7</accession>
<reference evidence="4 5" key="1">
    <citation type="journal article" date="2018" name="Sci. Rep.">
        <title>Genomic signatures of local adaptation to the degree of environmental predictability in rotifers.</title>
        <authorList>
            <person name="Franch-Gras L."/>
            <person name="Hahn C."/>
            <person name="Garcia-Roger E.M."/>
            <person name="Carmona M.J."/>
            <person name="Serra M."/>
            <person name="Gomez A."/>
        </authorList>
    </citation>
    <scope>NUCLEOTIDE SEQUENCE [LARGE SCALE GENOMIC DNA]</scope>
    <source>
        <strain evidence="4">HYR1</strain>
    </source>
</reference>
<evidence type="ECO:0000256" key="1">
    <source>
        <dbReference type="ARBA" id="ARBA00017083"/>
    </source>
</evidence>
<name>A0A3M7QYH7_BRAPC</name>
<organism evidence="4 5">
    <name type="scientific">Brachionus plicatilis</name>
    <name type="common">Marine rotifer</name>
    <name type="synonym">Brachionus muelleri</name>
    <dbReference type="NCBI Taxonomy" id="10195"/>
    <lineage>
        <taxon>Eukaryota</taxon>
        <taxon>Metazoa</taxon>
        <taxon>Spiralia</taxon>
        <taxon>Gnathifera</taxon>
        <taxon>Rotifera</taxon>
        <taxon>Eurotatoria</taxon>
        <taxon>Monogononta</taxon>
        <taxon>Pseudotrocha</taxon>
        <taxon>Ploima</taxon>
        <taxon>Brachionidae</taxon>
        <taxon>Brachionus</taxon>
    </lineage>
</organism>
<dbReference type="GO" id="GO:0006896">
    <property type="term" value="P:Golgi to vacuole transport"/>
    <property type="evidence" value="ECO:0007669"/>
    <property type="project" value="TreeGrafter"/>
</dbReference>
<dbReference type="STRING" id="10195.A0A3M7QYH7"/>
<dbReference type="GO" id="GO:0032456">
    <property type="term" value="P:endocytic recycling"/>
    <property type="evidence" value="ECO:0007669"/>
    <property type="project" value="TreeGrafter"/>
</dbReference>
<dbReference type="GO" id="GO:0042147">
    <property type="term" value="P:retrograde transport, endosome to Golgi"/>
    <property type="evidence" value="ECO:0007669"/>
    <property type="project" value="TreeGrafter"/>
</dbReference>
<evidence type="ECO:0000259" key="3">
    <source>
        <dbReference type="Pfam" id="PF04129"/>
    </source>
</evidence>
<dbReference type="GO" id="GO:0007041">
    <property type="term" value="P:lysosomal transport"/>
    <property type="evidence" value="ECO:0007669"/>
    <property type="project" value="TreeGrafter"/>
</dbReference>
<sequence length="301" mass="35753">MNIVNDSSSLFTETADLITQLQKEAESDKQRWYFENSECDIFQTNIQENLDDELVREALKEGLDLRQYSKEINDNLKILEKDSIKDYFKEAGNIIKLHDQIKSCDNILETIESMLDGFQKNLSAISNEIQTLQHQSVTMNIQFKNRQSIRGELTQFIDEMVIPEGMIRTILEGQLTERSFLECLHELNHKIEFLYEKPPHDIKCFNDIHEILYKLKTKSIIRIREFILQKISQFRKPLQNYQITQDILGKNRFFFEFLTLHDRAIARECRDEYVNTMSKVYFSYFKEYSAKLAKLQVKNVF</sequence>
<dbReference type="GO" id="GO:0000938">
    <property type="term" value="C:GARP complex"/>
    <property type="evidence" value="ECO:0007669"/>
    <property type="project" value="TreeGrafter"/>
</dbReference>
<keyword evidence="2" id="KW-0175">Coiled coil</keyword>
<dbReference type="AlphaFoldDB" id="A0A3M7QYH7"/>
<evidence type="ECO:0000313" key="5">
    <source>
        <dbReference type="Proteomes" id="UP000276133"/>
    </source>
</evidence>
<evidence type="ECO:0000256" key="2">
    <source>
        <dbReference type="SAM" id="Coils"/>
    </source>
</evidence>
<evidence type="ECO:0000313" key="4">
    <source>
        <dbReference type="EMBL" id="RNA16068.1"/>
    </source>
</evidence>
<proteinExistence type="predicted"/>
<dbReference type="PANTHER" id="PTHR14190">
    <property type="entry name" value="SUPPRESSOR OF ACTIN MUTATIONS 2/VACUOLAR PROTEIN SORTING 52"/>
    <property type="match status" value="1"/>
</dbReference>
<gene>
    <name evidence="4" type="ORF">BpHYR1_007178</name>
</gene>
<dbReference type="InterPro" id="IPR048319">
    <property type="entry name" value="Vps52_CC"/>
</dbReference>
<dbReference type="GO" id="GO:0005829">
    <property type="term" value="C:cytosol"/>
    <property type="evidence" value="ECO:0007669"/>
    <property type="project" value="GOC"/>
</dbReference>
<keyword evidence="5" id="KW-1185">Reference proteome</keyword>
<dbReference type="OrthoDB" id="19482at2759"/>